<dbReference type="RefSeq" id="WP_190864882.1">
    <property type="nucleotide sequence ID" value="NZ_JACXIY010000028.1"/>
</dbReference>
<accession>A0A927CPC8</accession>
<keyword evidence="1" id="KW-0175">Coiled coil</keyword>
<dbReference type="InterPro" id="IPR047676">
    <property type="entry name" value="FxLYD_dom"/>
</dbReference>
<feature type="domain" description="Zinc-ribbon" evidence="3">
    <location>
        <begin position="2"/>
        <end position="22"/>
    </location>
</feature>
<gene>
    <name evidence="4" type="ORF">IDH41_21945</name>
</gene>
<evidence type="ECO:0000256" key="1">
    <source>
        <dbReference type="SAM" id="Coils"/>
    </source>
</evidence>
<dbReference type="InterPro" id="IPR026870">
    <property type="entry name" value="Zinc_ribbon_dom"/>
</dbReference>
<dbReference type="Proteomes" id="UP000632125">
    <property type="component" value="Unassembled WGS sequence"/>
</dbReference>
<evidence type="ECO:0000313" key="4">
    <source>
        <dbReference type="EMBL" id="MBD2871254.1"/>
    </source>
</evidence>
<comment type="caution">
    <text evidence="4">The sequence shown here is derived from an EMBL/GenBank/DDBJ whole genome shotgun (WGS) entry which is preliminary data.</text>
</comment>
<dbReference type="AlphaFoldDB" id="A0A927CPC8"/>
<keyword evidence="2" id="KW-1133">Transmembrane helix</keyword>
<name>A0A927CPC8_9BACL</name>
<keyword evidence="2" id="KW-0812">Transmembrane</keyword>
<protein>
    <submittedName>
        <fullName evidence="4">Zinc-ribbon domain-containing protein</fullName>
    </submittedName>
</protein>
<dbReference type="NCBIfam" id="NF038353">
    <property type="entry name" value="FxLYD_dom"/>
    <property type="match status" value="1"/>
</dbReference>
<organism evidence="4 5">
    <name type="scientific">Paenibacillus arenilitoris</name>
    <dbReference type="NCBI Taxonomy" id="2772299"/>
    <lineage>
        <taxon>Bacteria</taxon>
        <taxon>Bacillati</taxon>
        <taxon>Bacillota</taxon>
        <taxon>Bacilli</taxon>
        <taxon>Bacillales</taxon>
        <taxon>Paenibacillaceae</taxon>
        <taxon>Paenibacillus</taxon>
    </lineage>
</organism>
<keyword evidence="2" id="KW-0472">Membrane</keyword>
<reference evidence="4" key="1">
    <citation type="submission" date="2020-09" db="EMBL/GenBank/DDBJ databases">
        <title>A novel bacterium of genus Paenibacillus, isolated from South China Sea.</title>
        <authorList>
            <person name="Huang H."/>
            <person name="Mo K."/>
            <person name="Hu Y."/>
        </authorList>
    </citation>
    <scope>NUCLEOTIDE SEQUENCE</scope>
    <source>
        <strain evidence="4">IB182493</strain>
    </source>
</reference>
<keyword evidence="5" id="KW-1185">Reference proteome</keyword>
<evidence type="ECO:0000259" key="3">
    <source>
        <dbReference type="Pfam" id="PF13240"/>
    </source>
</evidence>
<dbReference type="SUPFAM" id="SSF48452">
    <property type="entry name" value="TPR-like"/>
    <property type="match status" value="1"/>
</dbReference>
<dbReference type="EMBL" id="JACXIY010000028">
    <property type="protein sequence ID" value="MBD2871254.1"/>
    <property type="molecule type" value="Genomic_DNA"/>
</dbReference>
<evidence type="ECO:0000256" key="2">
    <source>
        <dbReference type="SAM" id="Phobius"/>
    </source>
</evidence>
<dbReference type="InterPro" id="IPR011990">
    <property type="entry name" value="TPR-like_helical_dom_sf"/>
</dbReference>
<sequence>MYCHHCGKKRTDDAVYCSQCGRLLAAGEDEEEAASAELAAGLQESISTNSAEAPLNRLLEKKDQGRRSAWVWVAPSLLAVVSAAAVFTYYMYQEGINDKVLRLQNEAKAEALSGKYAEALAKLEEAAEARPGFAAVRADLEIVSEVAGLEQSLSAIGKQLDEKKLDEAEQSLQQAKEALAGRDEPVYAKAKERLETYRTRHGVMKISAELGELLTVDELEAKLNAAKHLDGEQSDTLRKDIVARIVELCYEDAMALLNDKNYNDALAVTARALAFSKDDERLTELEKRIEKEQKQYEQAERQRLEQAMQKAAEEDLKNQTAAVEVVNIVTTLDEFGDLYIEGELKNAATRPIYSISVQYTVYGAEGSVLGTGSALATPDYVEPGETMGFTGTVYGVYEEGATVVVDHATWYLD</sequence>
<feature type="transmembrane region" description="Helical" evidence="2">
    <location>
        <begin position="69"/>
        <end position="92"/>
    </location>
</feature>
<dbReference type="Pfam" id="PF13240">
    <property type="entry name" value="Zn_Ribbon_1"/>
    <property type="match status" value="1"/>
</dbReference>
<feature type="coiled-coil region" evidence="1">
    <location>
        <begin position="275"/>
        <end position="314"/>
    </location>
</feature>
<proteinExistence type="predicted"/>
<evidence type="ECO:0000313" key="5">
    <source>
        <dbReference type="Proteomes" id="UP000632125"/>
    </source>
</evidence>